<name>A0A2N9I9V8_FAGSY</name>
<evidence type="ECO:0000313" key="7">
    <source>
        <dbReference type="EMBL" id="SPD22747.1"/>
    </source>
</evidence>
<comment type="subcellular location">
    <subcellularLocation>
        <location evidence="1">Golgi apparatus membrane</location>
        <topology evidence="1">Single-pass type II membrane protein</topology>
    </subcellularLocation>
</comment>
<organism evidence="7">
    <name type="scientific">Fagus sylvatica</name>
    <name type="common">Beechnut</name>
    <dbReference type="NCBI Taxonomy" id="28930"/>
    <lineage>
        <taxon>Eukaryota</taxon>
        <taxon>Viridiplantae</taxon>
        <taxon>Streptophyta</taxon>
        <taxon>Embryophyta</taxon>
        <taxon>Tracheophyta</taxon>
        <taxon>Spermatophyta</taxon>
        <taxon>Magnoliopsida</taxon>
        <taxon>eudicotyledons</taxon>
        <taxon>Gunneridae</taxon>
        <taxon>Pentapetalae</taxon>
        <taxon>rosids</taxon>
        <taxon>fabids</taxon>
        <taxon>Fagales</taxon>
        <taxon>Fagaceae</taxon>
        <taxon>Fagus</taxon>
    </lineage>
</organism>
<protein>
    <recommendedName>
        <fullName evidence="6">Glycosyltransferase 61 catalytic domain-containing protein</fullName>
    </recommendedName>
</protein>
<keyword evidence="5" id="KW-0472">Membrane</keyword>
<proteinExistence type="predicted"/>
<dbReference type="GO" id="GO:0000139">
    <property type="term" value="C:Golgi membrane"/>
    <property type="evidence" value="ECO:0007669"/>
    <property type="project" value="UniProtKB-SubCell"/>
</dbReference>
<evidence type="ECO:0000259" key="6">
    <source>
        <dbReference type="Pfam" id="PF04577"/>
    </source>
</evidence>
<dbReference type="InterPro" id="IPR007657">
    <property type="entry name" value="Glycosyltransferase_61"/>
</dbReference>
<feature type="domain" description="Glycosyltransferase 61 catalytic" evidence="6">
    <location>
        <begin position="289"/>
        <end position="377"/>
    </location>
</feature>
<keyword evidence="5" id="KW-0812">Transmembrane</keyword>
<gene>
    <name evidence="7" type="ORF">FSB_LOCUS50629</name>
</gene>
<evidence type="ECO:0000256" key="1">
    <source>
        <dbReference type="ARBA" id="ARBA00004323"/>
    </source>
</evidence>
<reference evidence="7" key="1">
    <citation type="submission" date="2018-02" db="EMBL/GenBank/DDBJ databases">
        <authorList>
            <person name="Cohen D.B."/>
            <person name="Kent A.D."/>
        </authorList>
    </citation>
    <scope>NUCLEOTIDE SEQUENCE</scope>
</reference>
<keyword evidence="4" id="KW-0325">Glycoprotein</keyword>
<dbReference type="GO" id="GO:0016763">
    <property type="term" value="F:pentosyltransferase activity"/>
    <property type="evidence" value="ECO:0007669"/>
    <property type="project" value="UniProtKB-ARBA"/>
</dbReference>
<accession>A0A2N9I9V8</accession>
<dbReference type="PANTHER" id="PTHR20961">
    <property type="entry name" value="GLYCOSYLTRANSFERASE"/>
    <property type="match status" value="1"/>
</dbReference>
<dbReference type="InterPro" id="IPR049625">
    <property type="entry name" value="Glyco_transf_61_cat"/>
</dbReference>
<keyword evidence="3" id="KW-0808">Transferase</keyword>
<dbReference type="AlphaFoldDB" id="A0A2N9I9V8"/>
<evidence type="ECO:0000256" key="5">
    <source>
        <dbReference type="SAM" id="Phobius"/>
    </source>
</evidence>
<evidence type="ECO:0000256" key="2">
    <source>
        <dbReference type="ARBA" id="ARBA00022676"/>
    </source>
</evidence>
<evidence type="ECO:0000256" key="4">
    <source>
        <dbReference type="ARBA" id="ARBA00023180"/>
    </source>
</evidence>
<keyword evidence="5" id="KW-1133">Transmembrane helix</keyword>
<sequence>MTKLMEVETGRKAPTKRRGSFYSINLIIFVFVLFFLVILFHSETSPLDSSFSPSTTSWAFFNRWKGLALSHSNLTDTLISELRESVTFLPLKDLRFSKTAMTWNTWFMSSLNDTIEENEAEYLYFPSKASKGRLLCIKSHDTRDGTRNSYALAWPESLPNSTMFMKGLTFVSDSYYDYVNLWHEVCAMAPFVGWSMKNECLRPKRWVLFHWGELRNSMGQWLQSLMQANFGEVLVEGFEKGDGPYCFEKAIVMRHNVGNMGKEKRLQVFDLLRCKARGFCGINKEGRGREVNERGEPIIRLTLLMRKGSRSFKNATAVIDIFARECARVKGCLLKVVQSEDLTFCDQVKVMSNTDIVASPHGAQLTNMLFMDRNSSIMEFFPKGWLELAGIGQYAHHWMADLSRMKHQGAWWDPNGEKECPFPKEDPECFTFYKDGKVGHNETFFSGGQDVVNQVRISKLEQATQSTPLKSSACIC</sequence>
<dbReference type="EMBL" id="OIVN01005501">
    <property type="protein sequence ID" value="SPD22747.1"/>
    <property type="molecule type" value="Genomic_DNA"/>
</dbReference>
<keyword evidence="2" id="KW-0328">Glycosyltransferase</keyword>
<dbReference type="Pfam" id="PF04577">
    <property type="entry name" value="Glyco_transf_61"/>
    <property type="match status" value="1"/>
</dbReference>
<evidence type="ECO:0000256" key="3">
    <source>
        <dbReference type="ARBA" id="ARBA00022679"/>
    </source>
</evidence>
<dbReference type="PANTHER" id="PTHR20961:SF35">
    <property type="entry name" value="GLYCOSYLTRANSFERASE FAMILY 61 PROTEIN"/>
    <property type="match status" value="1"/>
</dbReference>
<feature type="transmembrane region" description="Helical" evidence="5">
    <location>
        <begin position="21"/>
        <end position="40"/>
    </location>
</feature>